<comment type="caution">
    <text evidence="1">The sequence shown here is derived from an EMBL/GenBank/DDBJ whole genome shotgun (WGS) entry which is preliminary data.</text>
</comment>
<dbReference type="RefSeq" id="WP_113290638.1">
    <property type="nucleotide sequence ID" value="NZ_QNTQ01000020.1"/>
</dbReference>
<dbReference type="AlphaFoldDB" id="A0A365U4Z1"/>
<evidence type="ECO:0000313" key="2">
    <source>
        <dbReference type="Proteomes" id="UP000253370"/>
    </source>
</evidence>
<evidence type="ECO:0000313" key="1">
    <source>
        <dbReference type="EMBL" id="RBI83263.1"/>
    </source>
</evidence>
<gene>
    <name evidence="1" type="ORF">DRV85_16430</name>
</gene>
<dbReference type="OrthoDB" id="8450244at2"/>
<proteinExistence type="predicted"/>
<dbReference type="EMBL" id="QNTQ01000020">
    <property type="protein sequence ID" value="RBI83263.1"/>
    <property type="molecule type" value="Genomic_DNA"/>
</dbReference>
<name>A0A365U4Z1_9RHOB</name>
<protein>
    <submittedName>
        <fullName evidence="1">Uncharacterized protein</fullName>
    </submittedName>
</protein>
<dbReference type="Proteomes" id="UP000253370">
    <property type="component" value="Unassembled WGS sequence"/>
</dbReference>
<organism evidence="1 2">
    <name type="scientific">Rhodosalinus halophilus</name>
    <dbReference type="NCBI Taxonomy" id="2259333"/>
    <lineage>
        <taxon>Bacteria</taxon>
        <taxon>Pseudomonadati</taxon>
        <taxon>Pseudomonadota</taxon>
        <taxon>Alphaproteobacteria</taxon>
        <taxon>Rhodobacterales</taxon>
        <taxon>Paracoccaceae</taxon>
        <taxon>Rhodosalinus</taxon>
    </lineage>
</organism>
<keyword evidence="2" id="KW-1185">Reference proteome</keyword>
<sequence length="92" mass="10232">MSGRVIRIERVSPREGVVEEPDFTSKGYRLGDPAHGNAKHHAEHTVYVKTLDEAAELIEKGFSLWMGAKGKRASLISPQSLRIFRDGNTKKA</sequence>
<accession>A0A365U4Z1</accession>
<reference evidence="1 2" key="1">
    <citation type="submission" date="2018-07" db="EMBL/GenBank/DDBJ databases">
        <title>Rhodosalinus sp. strain E84T genomic sequence and assembly.</title>
        <authorList>
            <person name="Liu Z.-W."/>
            <person name="Lu D.-C."/>
        </authorList>
    </citation>
    <scope>NUCLEOTIDE SEQUENCE [LARGE SCALE GENOMIC DNA]</scope>
    <source>
        <strain evidence="1 2">E84</strain>
    </source>
</reference>